<evidence type="ECO:0000256" key="8">
    <source>
        <dbReference type="SAM" id="SignalP"/>
    </source>
</evidence>
<protein>
    <submittedName>
        <fullName evidence="10">TonB-dependent receptor</fullName>
    </submittedName>
</protein>
<keyword evidence="8" id="KW-0732">Signal</keyword>
<dbReference type="GO" id="GO:0009279">
    <property type="term" value="C:cell outer membrane"/>
    <property type="evidence" value="ECO:0007669"/>
    <property type="project" value="UniProtKB-SubCell"/>
</dbReference>
<feature type="domain" description="TonB-dependent receptor plug" evidence="9">
    <location>
        <begin position="146"/>
        <end position="252"/>
    </location>
</feature>
<evidence type="ECO:0000313" key="10">
    <source>
        <dbReference type="EMBL" id="RFZ91381.1"/>
    </source>
</evidence>
<keyword evidence="3 7" id="KW-1134">Transmembrane beta strand</keyword>
<dbReference type="Proteomes" id="UP000264217">
    <property type="component" value="Unassembled WGS sequence"/>
</dbReference>
<evidence type="ECO:0000256" key="4">
    <source>
        <dbReference type="ARBA" id="ARBA00022692"/>
    </source>
</evidence>
<dbReference type="InterPro" id="IPR023996">
    <property type="entry name" value="TonB-dep_OMP_SusC/RagA"/>
</dbReference>
<dbReference type="InterPro" id="IPR002105">
    <property type="entry name" value="Dockerin_1_rpt"/>
</dbReference>
<evidence type="ECO:0000256" key="5">
    <source>
        <dbReference type="ARBA" id="ARBA00023136"/>
    </source>
</evidence>
<feature type="chain" id="PRO_5016894355" evidence="8">
    <location>
        <begin position="32"/>
        <end position="1069"/>
    </location>
</feature>
<dbReference type="EMBL" id="QWDC01000003">
    <property type="protein sequence ID" value="RFZ91381.1"/>
    <property type="molecule type" value="Genomic_DNA"/>
</dbReference>
<comment type="similarity">
    <text evidence="7">Belongs to the TonB-dependent receptor family.</text>
</comment>
<dbReference type="InterPro" id="IPR036439">
    <property type="entry name" value="Dockerin_dom_sf"/>
</dbReference>
<dbReference type="Gene3D" id="2.170.130.10">
    <property type="entry name" value="TonB-dependent receptor, plug domain"/>
    <property type="match status" value="1"/>
</dbReference>
<dbReference type="InterPro" id="IPR008969">
    <property type="entry name" value="CarboxyPept-like_regulatory"/>
</dbReference>
<dbReference type="SUPFAM" id="SSF56935">
    <property type="entry name" value="Porins"/>
    <property type="match status" value="1"/>
</dbReference>
<dbReference type="InterPro" id="IPR037066">
    <property type="entry name" value="Plug_dom_sf"/>
</dbReference>
<gene>
    <name evidence="10" type="ORF">D0C36_19865</name>
</gene>
<keyword evidence="6 7" id="KW-0998">Cell outer membrane</keyword>
<dbReference type="Pfam" id="PF00404">
    <property type="entry name" value="Dockerin_1"/>
    <property type="match status" value="1"/>
</dbReference>
<evidence type="ECO:0000256" key="3">
    <source>
        <dbReference type="ARBA" id="ARBA00022452"/>
    </source>
</evidence>
<dbReference type="InterPro" id="IPR012910">
    <property type="entry name" value="Plug_dom"/>
</dbReference>
<dbReference type="GO" id="GO:0004553">
    <property type="term" value="F:hydrolase activity, hydrolyzing O-glycosyl compounds"/>
    <property type="evidence" value="ECO:0007669"/>
    <property type="project" value="InterPro"/>
</dbReference>
<dbReference type="RefSeq" id="WP_117393625.1">
    <property type="nucleotide sequence ID" value="NZ_QWDC01000003.1"/>
</dbReference>
<dbReference type="InterPro" id="IPR039426">
    <property type="entry name" value="TonB-dep_rcpt-like"/>
</dbReference>
<name>A0A372NR26_9SPHI</name>
<dbReference type="Pfam" id="PF07715">
    <property type="entry name" value="Plug"/>
    <property type="match status" value="1"/>
</dbReference>
<accession>A0A372NR26</accession>
<feature type="signal peptide" evidence="8">
    <location>
        <begin position="1"/>
        <end position="31"/>
    </location>
</feature>
<keyword evidence="5 7" id="KW-0472">Membrane</keyword>
<evidence type="ECO:0000313" key="11">
    <source>
        <dbReference type="Proteomes" id="UP000264217"/>
    </source>
</evidence>
<evidence type="ECO:0000259" key="9">
    <source>
        <dbReference type="Pfam" id="PF07715"/>
    </source>
</evidence>
<evidence type="ECO:0000256" key="2">
    <source>
        <dbReference type="ARBA" id="ARBA00022448"/>
    </source>
</evidence>
<organism evidence="10 11">
    <name type="scientific">Mucilaginibacter conchicola</name>
    <dbReference type="NCBI Taxonomy" id="2303333"/>
    <lineage>
        <taxon>Bacteria</taxon>
        <taxon>Pseudomonadati</taxon>
        <taxon>Bacteroidota</taxon>
        <taxon>Sphingobacteriia</taxon>
        <taxon>Sphingobacteriales</taxon>
        <taxon>Sphingobacteriaceae</taxon>
        <taxon>Mucilaginibacter</taxon>
    </lineage>
</organism>
<dbReference type="Pfam" id="PF13715">
    <property type="entry name" value="CarbopepD_reg_2"/>
    <property type="match status" value="1"/>
</dbReference>
<evidence type="ECO:0000256" key="7">
    <source>
        <dbReference type="PROSITE-ProRule" id="PRU01360"/>
    </source>
</evidence>
<dbReference type="Gene3D" id="2.40.170.20">
    <property type="entry name" value="TonB-dependent receptor, beta-barrel domain"/>
    <property type="match status" value="1"/>
</dbReference>
<dbReference type="OrthoDB" id="9768177at2"/>
<evidence type="ECO:0000256" key="1">
    <source>
        <dbReference type="ARBA" id="ARBA00004571"/>
    </source>
</evidence>
<proteinExistence type="inferred from homology"/>
<keyword evidence="11" id="KW-1185">Reference proteome</keyword>
<dbReference type="Gene3D" id="2.60.40.1120">
    <property type="entry name" value="Carboxypeptidase-like, regulatory domain"/>
    <property type="match status" value="1"/>
</dbReference>
<sequence length="1069" mass="117119">MRTVSPFRRSLQAAVFAASSAALLCTQQASAFITADKRAVAAEHHGHISSLLRAITLSGKVTDSKGLPLPGVSVKLKGTSIGTVTDVNGFFKLSLEDAGGVLEFTYIGFEHKEVTIGNERTINVQLNELSTNLNEVMVVGYGVQKKTSLTSSVADVKGTELSKAPVPNISNSLAGRAPGIVARPNGGVPGQDNANIYVRGIATTGNNAALVVVDGIIRDNISQIDPNTIESVSILKDAAAVAPYGLGGANGVILITTKHGKSGKASLTLNSYYGFQRPTVQPDMLNAKDYMILKNEANLNSGASPNDPPEFSQDLISNYDRLHAEDPDRYPNSNAQRDLMNINQPQQNHNLQLSGGNEKFTYYAGFNFFRQSGIYDPLSYNRYNYNIMLDVNATATTKITLSLNNTVEKNQTMPNPVAISYIPTRAIYYSNGLPGASGDASPAGLLQSGSYGRIFRTQALNSIAVEQQLPFVKGLSIKGVFSYDPATTENKDWTRPVNYYIYNTSVTPARFDQVINGDGQTTLGQAYSKSQNFTYQGYINYRNVFGKDHEVTGLLVAEARRNNFNSFSASRKGFNVDLDELNSGSSDKLNFDNGGTSSRASQVGYVYRFNYAYKGKYLLEATGRYDGHYYFAPGQRWAFFPAFSAGWRLSEESFIKDKLEWVDNLKLRGSWGKSGNLAGGPFQYLTAYNLYGNAYAFGNSGLVQGSYIPVEANPYLTWEKSNKTDIGFDGAFFKNKLTVQADYFYEKRNGMLLRPTITVPVEYGLDLAEQNAGIMSNKGFELVVGTSQRFSNGLTLNISGNMTYAKNKMIQVFETDATRNNPNRSRTGRSLGTPFGYQALGLFTSADDKNGDGIINAADGYQVNQFDATLHPGDVKYADLNGDGKIDANDETVVGHPLYPQMTYGLNITSAWKGFDVSLFFQGASQASLNIQGYQTVPFRINNTNTSYEYFNNRWSPQNQDAKYPRAYASKNTNNTTNLINGDGFGNFSSSLWMANTAFLRLKTVVIGYTIPAAITQKAGIKSLRVYATGQNLFTWSGLDFMDPETGYSQREEAYPVMKTIIFGVNVNF</sequence>
<keyword evidence="4 7" id="KW-0812">Transmembrane</keyword>
<dbReference type="SUPFAM" id="SSF49464">
    <property type="entry name" value="Carboxypeptidase regulatory domain-like"/>
    <property type="match status" value="1"/>
</dbReference>
<dbReference type="InterPro" id="IPR023997">
    <property type="entry name" value="TonB-dep_OMP_SusC/RagA_CS"/>
</dbReference>
<dbReference type="FunFam" id="2.170.130.10:FF:000003">
    <property type="entry name" value="SusC/RagA family TonB-linked outer membrane protein"/>
    <property type="match status" value="1"/>
</dbReference>
<reference evidence="10 11" key="1">
    <citation type="submission" date="2018-08" db="EMBL/GenBank/DDBJ databases">
        <title>Mucilaginibacter sp. MYSH2.</title>
        <authorList>
            <person name="Seo T."/>
        </authorList>
    </citation>
    <scope>NUCLEOTIDE SEQUENCE [LARGE SCALE GENOMIC DNA]</scope>
    <source>
        <strain evidence="10 11">MYSH2</strain>
    </source>
</reference>
<dbReference type="AlphaFoldDB" id="A0A372NR26"/>
<dbReference type="NCBIfam" id="TIGR04056">
    <property type="entry name" value="OMP_RagA_SusC"/>
    <property type="match status" value="1"/>
</dbReference>
<dbReference type="CDD" id="cd14256">
    <property type="entry name" value="Dockerin_I"/>
    <property type="match status" value="1"/>
</dbReference>
<dbReference type="PROSITE" id="PS52016">
    <property type="entry name" value="TONB_DEPENDENT_REC_3"/>
    <property type="match status" value="1"/>
</dbReference>
<keyword evidence="10" id="KW-0675">Receptor</keyword>
<comment type="subcellular location">
    <subcellularLocation>
        <location evidence="1 7">Cell outer membrane</location>
        <topology evidence="1 7">Multi-pass membrane protein</topology>
    </subcellularLocation>
</comment>
<keyword evidence="2 7" id="KW-0813">Transport</keyword>
<comment type="caution">
    <text evidence="10">The sequence shown here is derived from an EMBL/GenBank/DDBJ whole genome shotgun (WGS) entry which is preliminary data.</text>
</comment>
<dbReference type="SUPFAM" id="SSF63446">
    <property type="entry name" value="Type I dockerin domain"/>
    <property type="match status" value="1"/>
</dbReference>
<evidence type="ECO:0000256" key="6">
    <source>
        <dbReference type="ARBA" id="ARBA00023237"/>
    </source>
</evidence>
<dbReference type="InterPro" id="IPR036942">
    <property type="entry name" value="Beta-barrel_TonB_sf"/>
</dbReference>
<dbReference type="GO" id="GO:0000272">
    <property type="term" value="P:polysaccharide catabolic process"/>
    <property type="evidence" value="ECO:0007669"/>
    <property type="project" value="InterPro"/>
</dbReference>
<dbReference type="NCBIfam" id="TIGR04057">
    <property type="entry name" value="SusC_RagA_signa"/>
    <property type="match status" value="1"/>
</dbReference>